<keyword evidence="1" id="KW-0812">Transmembrane</keyword>
<dbReference type="RefSeq" id="WP_265763879.1">
    <property type="nucleotide sequence ID" value="NZ_JAGGJA010000001.1"/>
</dbReference>
<reference evidence="2 3" key="1">
    <citation type="submission" date="2021-03" db="EMBL/GenBank/DDBJ databases">
        <title>Aliifodinibius sp. nov., a new bacterium isolated from saline soil.</title>
        <authorList>
            <person name="Galisteo C."/>
            <person name="De La Haba R."/>
            <person name="Sanchez-Porro C."/>
            <person name="Ventosa A."/>
        </authorList>
    </citation>
    <scope>NUCLEOTIDE SEQUENCE [LARGE SCALE GENOMIC DNA]</scope>
    <source>
        <strain evidence="2 3">1BSP15-2V2</strain>
    </source>
</reference>
<evidence type="ECO:0000313" key="2">
    <source>
        <dbReference type="EMBL" id="MCW9705217.1"/>
    </source>
</evidence>
<organism evidence="2 3">
    <name type="scientific">Fodinibius salsisoli</name>
    <dbReference type="NCBI Taxonomy" id="2820877"/>
    <lineage>
        <taxon>Bacteria</taxon>
        <taxon>Pseudomonadati</taxon>
        <taxon>Balneolota</taxon>
        <taxon>Balneolia</taxon>
        <taxon>Balneolales</taxon>
        <taxon>Balneolaceae</taxon>
        <taxon>Fodinibius</taxon>
    </lineage>
</organism>
<name>A0ABT3PH12_9BACT</name>
<comment type="caution">
    <text evidence="2">The sequence shown here is derived from an EMBL/GenBank/DDBJ whole genome shotgun (WGS) entry which is preliminary data.</text>
</comment>
<accession>A0ABT3PH12</accession>
<keyword evidence="1" id="KW-0472">Membrane</keyword>
<proteinExistence type="predicted"/>
<evidence type="ECO:0000256" key="1">
    <source>
        <dbReference type="SAM" id="Phobius"/>
    </source>
</evidence>
<evidence type="ECO:0000313" key="3">
    <source>
        <dbReference type="Proteomes" id="UP001207918"/>
    </source>
</evidence>
<feature type="transmembrane region" description="Helical" evidence="1">
    <location>
        <begin position="161"/>
        <end position="183"/>
    </location>
</feature>
<keyword evidence="3" id="KW-1185">Reference proteome</keyword>
<protein>
    <submittedName>
        <fullName evidence="2">Uncharacterized protein</fullName>
    </submittedName>
</protein>
<sequence length="410" mass="48226">MTNFFYGLSLNFKKTLQERVKNEIQLQLNNNWTPYQQFEVFSYDFESPEVKGQTYPKEVVHFLESSPELKIQIDKIDFQDNWNKINSLSEANLIKKRACNRKKLKNLGFKYYKTLNNIPPKLASICKEEINKTTSVRRIEAQTLILNPFYKHRKKQFRHGTLFNLLLFYALILQLLILSIFSLGRPAHFLTYYVLAGKNYKRKEKQLFKDLQKLSEKMAMGYDGSNTVPSLIHLFGEKVITILEDELKQLHQIKSKASSIYVDYILSQLASKSFKYVHGISFDNGKYQVKFNTFNKANDKQIIGLSHWETEIRRGIHDGQGQFKVSATFRFLLEWFNKNEFLPGSEKRVYDFISEQYKKKKIVDRKPSRDTIENKIKKLAKANTLSEVSTYLLDLFDRYSQESSGSLRKK</sequence>
<gene>
    <name evidence="2" type="ORF">J6I44_00055</name>
</gene>
<dbReference type="EMBL" id="JAGGJA010000001">
    <property type="protein sequence ID" value="MCW9705217.1"/>
    <property type="molecule type" value="Genomic_DNA"/>
</dbReference>
<keyword evidence="1" id="KW-1133">Transmembrane helix</keyword>
<dbReference type="Proteomes" id="UP001207918">
    <property type="component" value="Unassembled WGS sequence"/>
</dbReference>